<accession>A0A1S7LF92</accession>
<dbReference type="EMBL" id="LO017727">
    <property type="protein sequence ID" value="CRH05620.1"/>
    <property type="molecule type" value="Genomic_DNA"/>
</dbReference>
<name>A0A1S7LF92_MAGMO</name>
<dbReference type="AlphaFoldDB" id="A0A1S7LF92"/>
<evidence type="ECO:0000313" key="1">
    <source>
        <dbReference type="EMBL" id="CRH05620.1"/>
    </source>
</evidence>
<proteinExistence type="predicted"/>
<gene>
    <name evidence="1" type="ORF">MAGMO_1430</name>
</gene>
<organism evidence="1">
    <name type="scientific">Magnetococcus massalia (strain MO-1)</name>
    <dbReference type="NCBI Taxonomy" id="451514"/>
    <lineage>
        <taxon>Bacteria</taxon>
        <taxon>Pseudomonadati</taxon>
        <taxon>Pseudomonadota</taxon>
        <taxon>Magnetococcia</taxon>
        <taxon>Magnetococcales</taxon>
        <taxon>Magnetococcaceae</taxon>
        <taxon>Magnetococcus</taxon>
    </lineage>
</organism>
<reference evidence="1" key="1">
    <citation type="submission" date="2015-04" db="EMBL/GenBank/DDBJ databases">
        <authorList>
            <person name="Syromyatnikov M.Y."/>
            <person name="Popov V.N."/>
        </authorList>
    </citation>
    <scope>NUCLEOTIDE SEQUENCE</scope>
    <source>
        <strain evidence="1">MO-1</strain>
    </source>
</reference>
<sequence>MRVKADELSGVVVLEEALVEVERCERGNVLLRIGRDGTGGGTLLNLSLLSAHQLANGLLSLVGDVAGEMGFE</sequence>
<protein>
    <submittedName>
        <fullName evidence="1">Uncharacterized protein</fullName>
    </submittedName>
</protein>